<evidence type="ECO:0000256" key="6">
    <source>
        <dbReference type="ARBA" id="ARBA00022723"/>
    </source>
</evidence>
<feature type="compositionally biased region" description="Basic and acidic residues" evidence="12">
    <location>
        <begin position="27"/>
        <end position="38"/>
    </location>
</feature>
<feature type="compositionally biased region" description="Polar residues" evidence="12">
    <location>
        <begin position="42"/>
        <end position="60"/>
    </location>
</feature>
<keyword evidence="4" id="KW-0945">Host-virus interaction</keyword>
<dbReference type="RefSeq" id="YP_001249272.1">
    <property type="nucleotide sequence ID" value="NC_009489.1"/>
</dbReference>
<evidence type="ECO:0000256" key="11">
    <source>
        <dbReference type="ARBA" id="ARBA00023280"/>
    </source>
</evidence>
<dbReference type="GO" id="GO:0039502">
    <property type="term" value="P:symbiont-mediated suppression of host type I interferon-mediated signaling pathway"/>
    <property type="evidence" value="ECO:0007669"/>
    <property type="project" value="UniProtKB-KW"/>
</dbReference>
<dbReference type="GO" id="GO:0039554">
    <property type="term" value="P:symbiont-mediated suppression of host cytoplasmic pattern recognition receptor signaling pathway via inhibition of MDA-5 activity"/>
    <property type="evidence" value="ECO:0007669"/>
    <property type="project" value="UniProtKB-KW"/>
</dbReference>
<dbReference type="GeneID" id="5176409"/>
<keyword evidence="9" id="KW-0922">Interferon antiviral system evasion</keyword>
<evidence type="ECO:0000313" key="15">
    <source>
        <dbReference type="Proteomes" id="UP000135107"/>
    </source>
</evidence>
<evidence type="ECO:0000313" key="14">
    <source>
        <dbReference type="EMBL" id="ABL84841.1"/>
    </source>
</evidence>
<feature type="region of interest" description="Disordered" evidence="12">
    <location>
        <begin position="147"/>
        <end position="171"/>
    </location>
</feature>
<dbReference type="InterPro" id="IPR024279">
    <property type="entry name" value="Paramyx_V_Zn-bd"/>
</dbReference>
<keyword evidence="11" id="KW-0899">Viral immunoevasion</keyword>
<dbReference type="Pfam" id="PF13008">
    <property type="entry name" value="zf-Paramyx-P"/>
    <property type="match status" value="1"/>
</dbReference>
<keyword evidence="3" id="KW-0691">RNA editing</keyword>
<dbReference type="GO" id="GO:0046872">
    <property type="term" value="F:metal ion binding"/>
    <property type="evidence" value="ECO:0007669"/>
    <property type="project" value="UniProtKB-KW"/>
</dbReference>
<keyword evidence="8" id="KW-0862">Zinc</keyword>
<keyword evidence="10" id="KW-1089">Inhibition of host MDA5 by virus</keyword>
<accession>A3R041</accession>
<keyword evidence="7" id="KW-1114">Inhibition of host interferon signaling pathway by virus</keyword>
<keyword evidence="2" id="KW-1113">Inhibition of host RLR pathway by virus</keyword>
<dbReference type="Gene3D" id="4.10.80.340">
    <property type="match status" value="1"/>
</dbReference>
<gene>
    <name evidence="14" type="primary">P/V</name>
</gene>
<comment type="similarity">
    <text evidence="1">Belongs to the paramyxoviruses V protein family.</text>
</comment>
<evidence type="ECO:0000256" key="1">
    <source>
        <dbReference type="ARBA" id="ARBA00005355"/>
    </source>
</evidence>
<evidence type="ECO:0000256" key="2">
    <source>
        <dbReference type="ARBA" id="ARBA00022482"/>
    </source>
</evidence>
<dbReference type="EMBL" id="EF095490">
    <property type="protein sequence ID" value="ABL84841.1"/>
    <property type="molecule type" value="Viral_cRNA"/>
</dbReference>
<evidence type="ECO:0000256" key="9">
    <source>
        <dbReference type="ARBA" id="ARBA00023258"/>
    </source>
</evidence>
<evidence type="ECO:0000256" key="3">
    <source>
        <dbReference type="ARBA" id="ARBA00022495"/>
    </source>
</evidence>
<evidence type="ECO:0000256" key="8">
    <source>
        <dbReference type="ARBA" id="ARBA00022833"/>
    </source>
</evidence>
<evidence type="ECO:0000256" key="10">
    <source>
        <dbReference type="ARBA" id="ARBA00023260"/>
    </source>
</evidence>
<feature type="compositionally biased region" description="Pro residues" evidence="12">
    <location>
        <begin position="71"/>
        <end position="80"/>
    </location>
</feature>
<name>A3R041_9MONO</name>
<reference evidence="14 15" key="1">
    <citation type="journal article" date="2007" name="Arch. Virol.">
        <title>Full-length genome sequence and genetic relationship of two paramyxoviruses isolated from bat and pigs in the Americas.</title>
        <authorList>
            <person name="Wang L.F."/>
            <person name="Hansson E."/>
            <person name="Yu M."/>
            <person name="Chua K.B."/>
            <person name="Mathe N."/>
            <person name="Crameri G."/>
            <person name="Rima B.K."/>
            <person name="Moreno-Lopez J."/>
            <person name="Eaton B.T."/>
        </authorList>
    </citation>
    <scope>NUCLEOTIDE SEQUENCE [LARGE SCALE GENOMIC DNA]</scope>
    <source>
        <strain evidence="14">BeAnn 370284</strain>
    </source>
</reference>
<keyword evidence="5" id="KW-1090">Inhibition of host innate immune response by virus</keyword>
<evidence type="ECO:0000256" key="12">
    <source>
        <dbReference type="SAM" id="MobiDB-lite"/>
    </source>
</evidence>
<feature type="region of interest" description="Disordered" evidence="12">
    <location>
        <begin position="24"/>
        <end position="116"/>
    </location>
</feature>
<proteinExistence type="inferred from homology"/>
<protein>
    <submittedName>
        <fullName evidence="14">V protein</fullName>
    </submittedName>
</protein>
<evidence type="ECO:0000259" key="13">
    <source>
        <dbReference type="Pfam" id="PF13008"/>
    </source>
</evidence>
<keyword evidence="15" id="KW-1185">Reference proteome</keyword>
<feature type="domain" description="Paramyxovirinae protein V zinc-binding" evidence="13">
    <location>
        <begin position="173"/>
        <end position="215"/>
    </location>
</feature>
<organism evidence="14 15">
    <name type="scientific">Orthorubulavirus mapueraense</name>
    <dbReference type="NCBI Taxonomy" id="3052559"/>
    <lineage>
        <taxon>Viruses</taxon>
        <taxon>Riboviria</taxon>
        <taxon>Orthornavirae</taxon>
        <taxon>Negarnaviricota</taxon>
        <taxon>Haploviricotina</taxon>
        <taxon>Monjiviricetes</taxon>
        <taxon>Mononegavirales</taxon>
        <taxon>Paramyxoviridae</taxon>
        <taxon>Rubulavirinae</taxon>
        <taxon>Orthorubulavirus</taxon>
    </lineage>
</organism>
<evidence type="ECO:0000256" key="7">
    <source>
        <dbReference type="ARBA" id="ARBA00022830"/>
    </source>
</evidence>
<reference evidence="14 15" key="2">
    <citation type="journal article" date="2007" name="J. Gen. Virol.">
        <title>Mapuera virus, a rubulavirus that inhibits interferon signalling in a wide variety of mammalian cells without degrading STATs.</title>
        <authorList>
            <person name="Hagmaier K."/>
            <person name="Stock N."/>
            <person name="Precious B."/>
            <person name="Childs K."/>
            <person name="Wang L.F."/>
            <person name="Goodbourn S."/>
            <person name="Randall R.E."/>
        </authorList>
    </citation>
    <scope>NUCLEOTIDE SEQUENCE [LARGE SCALE GENOMIC DNA]</scope>
    <source>
        <strain evidence="14">BeAnn 370284</strain>
    </source>
</reference>
<dbReference type="Proteomes" id="UP000135107">
    <property type="component" value="Segment"/>
</dbReference>
<evidence type="ECO:0000256" key="4">
    <source>
        <dbReference type="ARBA" id="ARBA00022581"/>
    </source>
</evidence>
<evidence type="ECO:0000256" key="5">
    <source>
        <dbReference type="ARBA" id="ARBA00022632"/>
    </source>
</evidence>
<keyword evidence="6" id="KW-0479">Metal-binding</keyword>
<sequence length="251" mass="27495">MDLTFSPSEIDDLFGTGLDTIQFITDQKSKQNDAHGSAKDSPPQTQNGPDSGPSDPTQVQGAKPKSHGIYPPIPTAPPVPTARHPGSRVDDPVLYDYPRRGKVTTHEPKESSQADGYEYDSYLAQNAKTNILKRWTDVSGDVEPIPMNPEVFKRGADLTKPTNPNPGHRREWSIGWVGSTVKVLEWCNPTCSPITATSRYYECVCGICPKICPRCVGDYGHVETAGRKDWLSRGEDGSDSSSRGDCESDQE</sequence>
<feature type="region of interest" description="Disordered" evidence="12">
    <location>
        <begin position="227"/>
        <end position="251"/>
    </location>
</feature>